<comment type="caution">
    <text evidence="2">The sequence shown here is derived from an EMBL/GenBank/DDBJ whole genome shotgun (WGS) entry which is preliminary data.</text>
</comment>
<organism evidence="2 3">
    <name type="scientific">Formosimonas limnophila</name>
    <dbReference type="NCBI Taxonomy" id="1384487"/>
    <lineage>
        <taxon>Bacteria</taxon>
        <taxon>Pseudomonadati</taxon>
        <taxon>Pseudomonadota</taxon>
        <taxon>Betaproteobacteria</taxon>
        <taxon>Burkholderiales</taxon>
        <taxon>Burkholderiaceae</taxon>
        <taxon>Formosimonas</taxon>
    </lineage>
</organism>
<feature type="domain" description="PgaA membrane beta barrel" evidence="1">
    <location>
        <begin position="406"/>
        <end position="682"/>
    </location>
</feature>
<dbReference type="Gene3D" id="1.25.40.10">
    <property type="entry name" value="Tetratricopeptide repeat domain"/>
    <property type="match status" value="1"/>
</dbReference>
<keyword evidence="3" id="KW-1185">Reference proteome</keyword>
<dbReference type="InterPro" id="IPR011990">
    <property type="entry name" value="TPR-like_helical_dom_sf"/>
</dbReference>
<dbReference type="Proteomes" id="UP000614287">
    <property type="component" value="Unassembled WGS sequence"/>
</dbReference>
<evidence type="ECO:0000259" key="1">
    <source>
        <dbReference type="Pfam" id="PF21197"/>
    </source>
</evidence>
<gene>
    <name evidence="2" type="ORF">GCM10009007_04000</name>
</gene>
<proteinExistence type="predicted"/>
<protein>
    <recommendedName>
        <fullName evidence="1">PgaA membrane beta barrel domain-containing protein</fullName>
    </recommendedName>
</protein>
<dbReference type="NCBIfam" id="TIGR03939">
    <property type="entry name" value="PGA_TPR_OMP"/>
    <property type="match status" value="1"/>
</dbReference>
<dbReference type="RefSeq" id="WP_189490831.1">
    <property type="nucleotide sequence ID" value="NZ_BMZG01000002.1"/>
</dbReference>
<evidence type="ECO:0000313" key="2">
    <source>
        <dbReference type="EMBL" id="GHA66697.1"/>
    </source>
</evidence>
<evidence type="ECO:0000313" key="3">
    <source>
        <dbReference type="Proteomes" id="UP000614287"/>
    </source>
</evidence>
<dbReference type="InterPro" id="IPR049003">
    <property type="entry name" value="PgaA_barrel"/>
</dbReference>
<dbReference type="InterPro" id="IPR023870">
    <property type="entry name" value="PGA_export_porin_PgaA"/>
</dbReference>
<name>A0A8J3CFY1_9BURK</name>
<accession>A0A8J3CFY1</accession>
<reference evidence="2" key="2">
    <citation type="submission" date="2020-09" db="EMBL/GenBank/DDBJ databases">
        <authorList>
            <person name="Sun Q."/>
            <person name="Kim S."/>
        </authorList>
    </citation>
    <scope>NUCLEOTIDE SEQUENCE</scope>
    <source>
        <strain evidence="2">KCTC 32501</strain>
    </source>
</reference>
<dbReference type="GO" id="GO:1901515">
    <property type="term" value="F:poly-beta-1,6-N-acetyl-D-glucosamine transmembrane transporter activity"/>
    <property type="evidence" value="ECO:0007669"/>
    <property type="project" value="InterPro"/>
</dbReference>
<dbReference type="SUPFAM" id="SSF48452">
    <property type="entry name" value="TPR-like"/>
    <property type="match status" value="2"/>
</dbReference>
<dbReference type="AlphaFoldDB" id="A0A8J3CFY1"/>
<sequence length="683" mass="78168">MLMQTNFKSFWALIVLIFGYQITTQAQNVVQRASEQSPKDQVQLGHDEQLIEAQLYLTENDLSNLDKLKLAQTELERNPNNPEQIRAAFNAAARLNAYPIQEKLLNDHAELFEPIDVLWLKHSKAIFLNRVGAQTDDLSQLQQANDLLNEVVTQAPVGSELALLARKDRVDSLVKIRQYRHAIKESDQLMAELPELPLYVKEARADAWSALNHPFKALKIYNQIATTKPIDEQMQQKIINANIDAEYYTRAQQEIEALAHKPKKGDFTGTRLIDNPAYKDLLFSQVRLNALRGNTALARTQINKWLHDAPADPWGLMLKGDIATYQDHYDEAKALYSKAQSLLSPKDQYIVKTKQAEMSLDLGDWRTVVQDVKSLPKDKESVEHVSERLAVEKGAQIIVSAGRPHATHPTDTERETQRDAYLYSHRLEKGHRFFVHTQRVKTPEEGGTLHSGFVGIGAELSLFPVNIKLEFGRGMNINRRGYLWLTGQYHINQHWEAQAAIKLNSDQVLAKALNDKVYGNQYNISAIYTASEWRSAGVWFDALDLSDHNQRLGANIWLRQDLLRHDRWRLNSYTSLDTSKSKKMFTAYYSPYREVAVETELDLSYRQPIDGRISLTSSIVAGAGRYWQSDFSPQTTWVLRARQEWILGPRFSISYEFGRRKSVNDGLADINNYGSLELNMRFK</sequence>
<reference evidence="2" key="1">
    <citation type="journal article" date="2014" name="Int. J. Syst. Evol. Microbiol.">
        <title>Complete genome sequence of Corynebacterium casei LMG S-19264T (=DSM 44701T), isolated from a smear-ripened cheese.</title>
        <authorList>
            <consortium name="US DOE Joint Genome Institute (JGI-PGF)"/>
            <person name="Walter F."/>
            <person name="Albersmeier A."/>
            <person name="Kalinowski J."/>
            <person name="Ruckert C."/>
        </authorList>
    </citation>
    <scope>NUCLEOTIDE SEQUENCE</scope>
    <source>
        <strain evidence="2">KCTC 32501</strain>
    </source>
</reference>
<dbReference type="Pfam" id="PF21197">
    <property type="entry name" value="PgaA_barrel"/>
    <property type="match status" value="1"/>
</dbReference>
<dbReference type="EMBL" id="BMZG01000002">
    <property type="protein sequence ID" value="GHA66697.1"/>
    <property type="molecule type" value="Genomic_DNA"/>
</dbReference>